<dbReference type="SUPFAM" id="SSF56925">
    <property type="entry name" value="OMPA-like"/>
    <property type="match status" value="2"/>
</dbReference>
<dbReference type="InterPro" id="IPR025665">
    <property type="entry name" value="Beta-barrel_OMP_2"/>
</dbReference>
<accession>A0A556MJU5</accession>
<evidence type="ECO:0000259" key="1">
    <source>
        <dbReference type="Pfam" id="PF13568"/>
    </source>
</evidence>
<dbReference type="Pfam" id="PF13568">
    <property type="entry name" value="OMP_b-brl_2"/>
    <property type="match status" value="2"/>
</dbReference>
<dbReference type="AlphaFoldDB" id="A0A556MJU5"/>
<name>A0A556MJU5_9FLAO</name>
<gene>
    <name evidence="2" type="ORF">FO442_16025</name>
</gene>
<protein>
    <submittedName>
        <fullName evidence="2">PorT family protein</fullName>
    </submittedName>
</protein>
<reference evidence="2 3" key="1">
    <citation type="submission" date="2019-07" db="EMBL/GenBank/DDBJ databases">
        <authorList>
            <person name="Huq M.A."/>
        </authorList>
    </citation>
    <scope>NUCLEOTIDE SEQUENCE [LARGE SCALE GENOMIC DNA]</scope>
    <source>
        <strain evidence="2 3">MAH-3</strain>
    </source>
</reference>
<comment type="caution">
    <text evidence="2">The sequence shown here is derived from an EMBL/GenBank/DDBJ whole genome shotgun (WGS) entry which is preliminary data.</text>
</comment>
<proteinExistence type="predicted"/>
<dbReference type="InterPro" id="IPR011250">
    <property type="entry name" value="OMP/PagP_B-barrel"/>
</dbReference>
<feature type="domain" description="Outer membrane protein beta-barrel" evidence="1">
    <location>
        <begin position="21"/>
        <end position="194"/>
    </location>
</feature>
<sequence length="455" mass="51658">MNQQVKALLFLLLILPQLTYSQKGKLEIGMEGGLNWSNLSKERFKSDYKRKIYGAGGITIQYHFSKFFSLKTAVNYEARGFSLPMTLTYPDHIEYPWFSTRFDFLTIPLMGRVTIGSKVRFFFNAGGYFGFAMDKSGHLEGDDPGFNKLHLTYLKDYKKRDAGLLAGIGISVPLNDVWALSLEARGTIGFADFTESNITRRWEGANVLFGVSHHVKPKDPENTSFQNNRITIGISGGPNCTFARGETSPGPNYTFKTYPNAGSSYELALQWNFKRRLSIRSGLLYEQKSVVCNTYYTSPGWEQLINHHLVSTFDYLTIPVLAKLTFGKKVQFFCNAGFFISILNKQQDQIKSNYALFVYPYTGYEFSTTEVTQNNRTMYKKTDSGLSGGIGMGIPIKKRFCVSAEWRQNYGMKTIFNLDNWKGQYTGIKNGRLLTNSMGFLVGISYRLSFRESTK</sequence>
<evidence type="ECO:0000313" key="2">
    <source>
        <dbReference type="EMBL" id="TSJ40105.1"/>
    </source>
</evidence>
<keyword evidence="3" id="KW-1185">Reference proteome</keyword>
<feature type="domain" description="Outer membrane protein beta-barrel" evidence="1">
    <location>
        <begin position="226"/>
        <end position="415"/>
    </location>
</feature>
<organism evidence="2 3">
    <name type="scientific">Fluviicola chungangensis</name>
    <dbReference type="NCBI Taxonomy" id="2597671"/>
    <lineage>
        <taxon>Bacteria</taxon>
        <taxon>Pseudomonadati</taxon>
        <taxon>Bacteroidota</taxon>
        <taxon>Flavobacteriia</taxon>
        <taxon>Flavobacteriales</taxon>
        <taxon>Crocinitomicaceae</taxon>
        <taxon>Fluviicola</taxon>
    </lineage>
</organism>
<evidence type="ECO:0000313" key="3">
    <source>
        <dbReference type="Proteomes" id="UP000316008"/>
    </source>
</evidence>
<dbReference type="RefSeq" id="WP_144334233.1">
    <property type="nucleotide sequence ID" value="NZ_VLPL01000009.1"/>
</dbReference>
<dbReference type="Proteomes" id="UP000316008">
    <property type="component" value="Unassembled WGS sequence"/>
</dbReference>
<dbReference type="EMBL" id="VLPL01000009">
    <property type="protein sequence ID" value="TSJ40105.1"/>
    <property type="molecule type" value="Genomic_DNA"/>
</dbReference>
<dbReference type="OrthoDB" id="947434at2"/>